<accession>N1QIZ8</accession>
<feature type="region of interest" description="Disordered" evidence="3">
    <location>
        <begin position="117"/>
        <end position="188"/>
    </location>
</feature>
<dbReference type="Proteomes" id="UP000016931">
    <property type="component" value="Unassembled WGS sequence"/>
</dbReference>
<gene>
    <name evidence="5" type="ORF">SEPMUDRAFT_146289</name>
</gene>
<dbReference type="PANTHER" id="PTHR48112">
    <property type="entry name" value="HIGH MOBILITY GROUP PROTEIN DSP1"/>
    <property type="match status" value="1"/>
</dbReference>
<dbReference type="HOGENOM" id="CLU_048021_0_0_1"/>
<proteinExistence type="predicted"/>
<dbReference type="STRING" id="692275.N1QIZ8"/>
<feature type="DNA-binding region" description="HMG box" evidence="2">
    <location>
        <begin position="330"/>
        <end position="396"/>
    </location>
</feature>
<protein>
    <recommendedName>
        <fullName evidence="4">HMG box domain-containing protein</fullName>
    </recommendedName>
</protein>
<dbReference type="AlphaFoldDB" id="N1QIZ8"/>
<keyword evidence="1 2" id="KW-0238">DNA-binding</keyword>
<keyword evidence="6" id="KW-1185">Reference proteome</keyword>
<dbReference type="GeneID" id="27900692"/>
<dbReference type="PROSITE" id="PS50118">
    <property type="entry name" value="HMG_BOX_2"/>
    <property type="match status" value="1"/>
</dbReference>
<dbReference type="InterPro" id="IPR050342">
    <property type="entry name" value="HMGB"/>
</dbReference>
<sequence length="411" mass="46323">MVRRAARAPCWGRVMISSYKPVLPSLVGFISYTVTHRQLHATPNQASGNNNNNNNNNNAGSDTSQQRIQQIHAMLERMLLRFPVRSRMPLVLLHSPRDRAAAGVRAPFALALASSVKTRSYATPGRPKSVVGEPSRPVKRAVKKAANEPADGNSAPKGQVAAKKRTPTSTRALTPEKAKQQKDAAEKKDARAAALKAKAALRKSSDRKKAKLKDLKAAALPDAPRRVVYYSAYQLYWSEHVKATVDTNATTTARTKEAAMKWKELSAADLEHYNHLQRTQREASEAEYQRWIESYTPEQIRLANLARAQLRREFPSQNSKWAELQDQRRPKRPESAYLIFSRNRQASGDFTHIKVPDRSKLLSQEWKALSESERSKYEKLYNQNHERWTEEYTRAYGRAPDVKKAAAAATA</sequence>
<feature type="region of interest" description="Disordered" evidence="3">
    <location>
        <begin position="42"/>
        <end position="66"/>
    </location>
</feature>
<evidence type="ECO:0000313" key="6">
    <source>
        <dbReference type="Proteomes" id="UP000016931"/>
    </source>
</evidence>
<dbReference type="Pfam" id="PF00505">
    <property type="entry name" value="HMG_box"/>
    <property type="match status" value="1"/>
</dbReference>
<evidence type="ECO:0000256" key="2">
    <source>
        <dbReference type="PROSITE-ProRule" id="PRU00267"/>
    </source>
</evidence>
<dbReference type="SUPFAM" id="SSF47095">
    <property type="entry name" value="HMG-box"/>
    <property type="match status" value="2"/>
</dbReference>
<dbReference type="SMART" id="SM00398">
    <property type="entry name" value="HMG"/>
    <property type="match status" value="2"/>
</dbReference>
<dbReference type="eggNOG" id="ENOG502SA5X">
    <property type="taxonomic scope" value="Eukaryota"/>
</dbReference>
<dbReference type="PANTHER" id="PTHR48112:SF22">
    <property type="entry name" value="MITOCHONDRIAL TRANSCRIPTION FACTOR A, ISOFORM B"/>
    <property type="match status" value="1"/>
</dbReference>
<evidence type="ECO:0000256" key="3">
    <source>
        <dbReference type="SAM" id="MobiDB-lite"/>
    </source>
</evidence>
<feature type="compositionally biased region" description="Low complexity" evidence="3">
    <location>
        <begin position="49"/>
        <end position="58"/>
    </location>
</feature>
<evidence type="ECO:0000256" key="1">
    <source>
        <dbReference type="ARBA" id="ARBA00023125"/>
    </source>
</evidence>
<dbReference type="InterPro" id="IPR036910">
    <property type="entry name" value="HMG_box_dom_sf"/>
</dbReference>
<organism evidence="5 6">
    <name type="scientific">Sphaerulina musiva (strain SO2202)</name>
    <name type="common">Poplar stem canker fungus</name>
    <name type="synonym">Septoria musiva</name>
    <dbReference type="NCBI Taxonomy" id="692275"/>
    <lineage>
        <taxon>Eukaryota</taxon>
        <taxon>Fungi</taxon>
        <taxon>Dikarya</taxon>
        <taxon>Ascomycota</taxon>
        <taxon>Pezizomycotina</taxon>
        <taxon>Dothideomycetes</taxon>
        <taxon>Dothideomycetidae</taxon>
        <taxon>Mycosphaerellales</taxon>
        <taxon>Mycosphaerellaceae</taxon>
        <taxon>Sphaerulina</taxon>
    </lineage>
</organism>
<name>N1QIZ8_SPHMS</name>
<dbReference type="InterPro" id="IPR009071">
    <property type="entry name" value="HMG_box_dom"/>
</dbReference>
<feature type="domain" description="HMG box" evidence="4">
    <location>
        <begin position="330"/>
        <end position="396"/>
    </location>
</feature>
<dbReference type="GO" id="GO:0003677">
    <property type="term" value="F:DNA binding"/>
    <property type="evidence" value="ECO:0007669"/>
    <property type="project" value="UniProtKB-UniRule"/>
</dbReference>
<keyword evidence="2" id="KW-0539">Nucleus</keyword>
<dbReference type="OrthoDB" id="1919336at2759"/>
<feature type="compositionally biased region" description="Basic and acidic residues" evidence="3">
    <location>
        <begin position="174"/>
        <end position="188"/>
    </location>
</feature>
<reference evidence="5 6" key="1">
    <citation type="journal article" date="2012" name="PLoS Pathog.">
        <title>Diverse lifestyles and strategies of plant pathogenesis encoded in the genomes of eighteen Dothideomycetes fungi.</title>
        <authorList>
            <person name="Ohm R.A."/>
            <person name="Feau N."/>
            <person name="Henrissat B."/>
            <person name="Schoch C.L."/>
            <person name="Horwitz B.A."/>
            <person name="Barry K.W."/>
            <person name="Condon B.J."/>
            <person name="Copeland A.C."/>
            <person name="Dhillon B."/>
            <person name="Glaser F."/>
            <person name="Hesse C.N."/>
            <person name="Kosti I."/>
            <person name="LaButti K."/>
            <person name="Lindquist E.A."/>
            <person name="Lucas S."/>
            <person name="Salamov A.A."/>
            <person name="Bradshaw R.E."/>
            <person name="Ciuffetti L."/>
            <person name="Hamelin R.C."/>
            <person name="Kema G.H.J."/>
            <person name="Lawrence C."/>
            <person name="Scott J.A."/>
            <person name="Spatafora J.W."/>
            <person name="Turgeon B.G."/>
            <person name="de Wit P.J.G.M."/>
            <person name="Zhong S."/>
            <person name="Goodwin S.B."/>
            <person name="Grigoriev I.V."/>
        </authorList>
    </citation>
    <scope>NUCLEOTIDE SEQUENCE [LARGE SCALE GENOMIC DNA]</scope>
    <source>
        <strain evidence="5 6">SO2202</strain>
    </source>
</reference>
<evidence type="ECO:0000259" key="4">
    <source>
        <dbReference type="PROSITE" id="PS50118"/>
    </source>
</evidence>
<dbReference type="GO" id="GO:0005634">
    <property type="term" value="C:nucleus"/>
    <property type="evidence" value="ECO:0007669"/>
    <property type="project" value="UniProtKB-UniRule"/>
</dbReference>
<dbReference type="EMBL" id="KB456260">
    <property type="protein sequence ID" value="EMF17186.1"/>
    <property type="molecule type" value="Genomic_DNA"/>
</dbReference>
<evidence type="ECO:0000313" key="5">
    <source>
        <dbReference type="EMBL" id="EMF17186.1"/>
    </source>
</evidence>
<dbReference type="OMA" id="FIRRICV"/>
<dbReference type="CDD" id="cd00084">
    <property type="entry name" value="HMG-box_SF"/>
    <property type="match status" value="1"/>
</dbReference>
<dbReference type="RefSeq" id="XP_016765307.1">
    <property type="nucleotide sequence ID" value="XM_016903555.1"/>
</dbReference>
<dbReference type="Gene3D" id="1.10.30.10">
    <property type="entry name" value="High mobility group box domain"/>
    <property type="match status" value="2"/>
</dbReference>